<feature type="active site" description="Proton donor" evidence="4">
    <location>
        <position position="225"/>
    </location>
</feature>
<dbReference type="Gene3D" id="2.115.10.20">
    <property type="entry name" value="Glycosyl hydrolase domain, family 43"/>
    <property type="match status" value="1"/>
</dbReference>
<name>A0A1I0SMW6_9SPHI</name>
<dbReference type="PANTHER" id="PTHR42812">
    <property type="entry name" value="BETA-XYLOSIDASE"/>
    <property type="match status" value="1"/>
</dbReference>
<dbReference type="GO" id="GO:0004553">
    <property type="term" value="F:hydrolase activity, hydrolyzing O-glycosyl compounds"/>
    <property type="evidence" value="ECO:0007669"/>
    <property type="project" value="InterPro"/>
</dbReference>
<dbReference type="SUPFAM" id="SSF75005">
    <property type="entry name" value="Arabinanase/levansucrase/invertase"/>
    <property type="match status" value="1"/>
</dbReference>
<sequence>MIMINKILIHQKSLTLFIQQYFNRSLNLIVYTLLFILIASRSYAQSSWTADNGNGTYTNPLFYDEFSDPDLIRVGNDFYLTGTTMHSVPGLPVLHSKDLVNWKVISYAMDRFRQGGEFNLQDGKEAYGQGIWAPCIRYHEGIFYIFSNVNKHGLQIFTASNPAGPWKQHQLKGHIYDLSVLFENGKIYVVYGVGEIKLIELKPDLSGFVEGSDRVIIPRGNAMGEGNHIYKINGKYYITNADNGRLQCARAANIEGPYETTVVSAKETMGTTLGWLTNNMWLDSALPAANARLSMTRQSDQLFGSVPMHQGGIVDLPNGEWWGFSMMDFRAVGRTTFLSPVTWKDGWPFFGIEGNLGRSPRTWFKPNVAQPDRPQAPYKRNDNFDAPQLASAWQWNHNPVDSKWQLKGGSLRLHTLPAKDFLWARNTLTQRGVGPESEATVELNGQQLKDGDIAGLGLMNIPYAWIGILRDGNRYLFRMFDQYQQKNIDKPITSPRIYLRAFGNFDDDIAQLSYSLDGKTFEKVGDSIRLPFQLKTFQGTRFALFAYNTKGTEGGYAQFKNFTLKEPLADRAKNLPLDQVITLTNLADRRQAWANPHGMLCPGRSFSPEKDINYLFRVLDRGQGKVALQALNGSGFLTITSMGLSADVRLIKEETAGSLFVWQDMLRGQCMLLSLKTNRFVGLDPHTGELYSADWPGTLPNRKDGTVFSWQVVNE</sequence>
<dbReference type="InterPro" id="IPR041542">
    <property type="entry name" value="GH43_C2"/>
</dbReference>
<comment type="similarity">
    <text evidence="1">Belongs to the glycosyl hydrolase 43 family.</text>
</comment>
<dbReference type="InterPro" id="IPR006710">
    <property type="entry name" value="Glyco_hydro_43"/>
</dbReference>
<evidence type="ECO:0000256" key="3">
    <source>
        <dbReference type="ARBA" id="ARBA00023295"/>
    </source>
</evidence>
<feature type="domain" description="Beta-xylosidase C-terminal Concanavalin A-like" evidence="5">
    <location>
        <begin position="381"/>
        <end position="564"/>
    </location>
</feature>
<dbReference type="InterPro" id="IPR023296">
    <property type="entry name" value="Glyco_hydro_beta-prop_sf"/>
</dbReference>
<evidence type="ECO:0000256" key="1">
    <source>
        <dbReference type="ARBA" id="ARBA00009865"/>
    </source>
</evidence>
<dbReference type="PANTHER" id="PTHR42812:SF12">
    <property type="entry name" value="BETA-XYLOSIDASE-RELATED"/>
    <property type="match status" value="1"/>
</dbReference>
<dbReference type="SUPFAM" id="SSF49899">
    <property type="entry name" value="Concanavalin A-like lectins/glucanases"/>
    <property type="match status" value="1"/>
</dbReference>
<dbReference type="GO" id="GO:0005975">
    <property type="term" value="P:carbohydrate metabolic process"/>
    <property type="evidence" value="ECO:0007669"/>
    <property type="project" value="InterPro"/>
</dbReference>
<evidence type="ECO:0000259" key="5">
    <source>
        <dbReference type="Pfam" id="PF17851"/>
    </source>
</evidence>
<evidence type="ECO:0000313" key="6">
    <source>
        <dbReference type="EMBL" id="SFA40763.1"/>
    </source>
</evidence>
<dbReference type="AlphaFoldDB" id="A0A1I0SMW6"/>
<evidence type="ECO:0000256" key="2">
    <source>
        <dbReference type="ARBA" id="ARBA00022801"/>
    </source>
</evidence>
<dbReference type="Proteomes" id="UP000198836">
    <property type="component" value="Unassembled WGS sequence"/>
</dbReference>
<dbReference type="EMBL" id="FOJM01000002">
    <property type="protein sequence ID" value="SFA40763.1"/>
    <property type="molecule type" value="Genomic_DNA"/>
</dbReference>
<protein>
    <submittedName>
        <fullName evidence="6">Beta-xylosidase</fullName>
    </submittedName>
</protein>
<organism evidence="6 7">
    <name type="scientific">Pedobacter suwonensis</name>
    <dbReference type="NCBI Taxonomy" id="332999"/>
    <lineage>
        <taxon>Bacteria</taxon>
        <taxon>Pseudomonadati</taxon>
        <taxon>Bacteroidota</taxon>
        <taxon>Sphingobacteriia</taxon>
        <taxon>Sphingobacteriales</taxon>
        <taxon>Sphingobacteriaceae</taxon>
        <taxon>Pedobacter</taxon>
    </lineage>
</organism>
<dbReference type="STRING" id="332999.SAMN04488511_102160"/>
<evidence type="ECO:0000313" key="7">
    <source>
        <dbReference type="Proteomes" id="UP000198836"/>
    </source>
</evidence>
<gene>
    <name evidence="6" type="ORF">SAMN04488511_102160</name>
</gene>
<feature type="active site" description="Proton acceptor" evidence="4">
    <location>
        <position position="68"/>
    </location>
</feature>
<keyword evidence="3" id="KW-0326">Glycosidase</keyword>
<dbReference type="InterPro" id="IPR013320">
    <property type="entry name" value="ConA-like_dom_sf"/>
</dbReference>
<dbReference type="CDD" id="cd09001">
    <property type="entry name" value="GH43_FsAxh1-like"/>
    <property type="match status" value="1"/>
</dbReference>
<proteinExistence type="inferred from homology"/>
<dbReference type="Gene3D" id="2.60.120.200">
    <property type="match status" value="1"/>
</dbReference>
<keyword evidence="7" id="KW-1185">Reference proteome</keyword>
<dbReference type="InterPro" id="IPR051795">
    <property type="entry name" value="Glycosyl_Hydrlase_43"/>
</dbReference>
<reference evidence="7" key="1">
    <citation type="submission" date="2016-10" db="EMBL/GenBank/DDBJ databases">
        <authorList>
            <person name="Varghese N."/>
            <person name="Submissions S."/>
        </authorList>
    </citation>
    <scope>NUCLEOTIDE SEQUENCE [LARGE SCALE GENOMIC DNA]</scope>
    <source>
        <strain evidence="7">DSM 18130</strain>
    </source>
</reference>
<evidence type="ECO:0000256" key="4">
    <source>
        <dbReference type="PIRSR" id="PIRSR606710-1"/>
    </source>
</evidence>
<dbReference type="Pfam" id="PF04616">
    <property type="entry name" value="Glyco_hydro_43"/>
    <property type="match status" value="1"/>
</dbReference>
<accession>A0A1I0SMW6</accession>
<dbReference type="Pfam" id="PF17851">
    <property type="entry name" value="GH43_C2"/>
    <property type="match status" value="1"/>
</dbReference>
<keyword evidence="2" id="KW-0378">Hydrolase</keyword>